<dbReference type="PANTHER" id="PTHR10680:SF36">
    <property type="entry name" value="PEPTIDYL-ALPHA-HYDROXYGLYCINE ALPHA-AMIDATING LYASE 1"/>
    <property type="match status" value="1"/>
</dbReference>
<reference evidence="6" key="2">
    <citation type="submission" date="2015-06" db="UniProtKB">
        <authorList>
            <consortium name="EnsemblMetazoa"/>
        </authorList>
    </citation>
    <scope>IDENTIFICATION</scope>
</reference>
<dbReference type="AlphaFoldDB" id="T1KEL8"/>
<dbReference type="InterPro" id="IPR001258">
    <property type="entry name" value="NHL_repeat"/>
</dbReference>
<feature type="transmembrane region" description="Helical" evidence="5">
    <location>
        <begin position="441"/>
        <end position="460"/>
    </location>
</feature>
<evidence type="ECO:0008006" key="8">
    <source>
        <dbReference type="Google" id="ProtNLM"/>
    </source>
</evidence>
<dbReference type="KEGG" id="tut:107370625"/>
<dbReference type="CDD" id="cd14958">
    <property type="entry name" value="NHL_PAL_like"/>
    <property type="match status" value="1"/>
</dbReference>
<evidence type="ECO:0000256" key="2">
    <source>
        <dbReference type="ARBA" id="ARBA00022737"/>
    </source>
</evidence>
<keyword evidence="7" id="KW-1185">Reference proteome</keyword>
<dbReference type="SUPFAM" id="SSF63829">
    <property type="entry name" value="Calcium-dependent phosphotriesterase"/>
    <property type="match status" value="1"/>
</dbReference>
<dbReference type="Gene3D" id="2.120.10.30">
    <property type="entry name" value="TolB, C-terminal domain"/>
    <property type="match status" value="1"/>
</dbReference>
<dbReference type="STRING" id="32264.T1KEL8"/>
<dbReference type="Pfam" id="PF01436">
    <property type="entry name" value="NHL"/>
    <property type="match status" value="2"/>
</dbReference>
<organism evidence="6 7">
    <name type="scientific">Tetranychus urticae</name>
    <name type="common">Two-spotted spider mite</name>
    <dbReference type="NCBI Taxonomy" id="32264"/>
    <lineage>
        <taxon>Eukaryota</taxon>
        <taxon>Metazoa</taxon>
        <taxon>Ecdysozoa</taxon>
        <taxon>Arthropoda</taxon>
        <taxon>Chelicerata</taxon>
        <taxon>Arachnida</taxon>
        <taxon>Acari</taxon>
        <taxon>Acariformes</taxon>
        <taxon>Trombidiformes</taxon>
        <taxon>Prostigmata</taxon>
        <taxon>Eleutherengona</taxon>
        <taxon>Raphignathae</taxon>
        <taxon>Tetranychoidea</taxon>
        <taxon>Tetranychidae</taxon>
        <taxon>Tetranychus</taxon>
    </lineage>
</organism>
<dbReference type="HOGENOM" id="CLU_504667_0_0_1"/>
<dbReference type="PROSITE" id="PS51125">
    <property type="entry name" value="NHL"/>
    <property type="match status" value="1"/>
</dbReference>
<dbReference type="EnsemblMetazoa" id="tetur109g00040.1">
    <property type="protein sequence ID" value="tetur109g00040.1"/>
    <property type="gene ID" value="tetur109g00040"/>
</dbReference>
<feature type="repeat" description="NHL" evidence="4">
    <location>
        <begin position="198"/>
        <end position="238"/>
    </location>
</feature>
<keyword evidence="3" id="KW-0325">Glycoprotein</keyword>
<dbReference type="InterPro" id="IPR011042">
    <property type="entry name" value="6-blade_b-propeller_TolB-like"/>
</dbReference>
<protein>
    <recommendedName>
        <fullName evidence="8">Peptidylamidoglycolate lyase</fullName>
    </recommendedName>
</protein>
<evidence type="ECO:0000313" key="7">
    <source>
        <dbReference type="Proteomes" id="UP000015104"/>
    </source>
</evidence>
<dbReference type="OMA" id="IKGWVTG"/>
<evidence type="ECO:0000256" key="5">
    <source>
        <dbReference type="SAM" id="Phobius"/>
    </source>
</evidence>
<dbReference type="eggNOG" id="KOG3567">
    <property type="taxonomic scope" value="Eukaryota"/>
</dbReference>
<sequence>MNRERISISMVSSIVKKIFLFIFLLNYHDCDPVERSDALNLVNQYNSENSIDLGSKELRQTKSVKKSLNNFNYNLTYGWPVIGAQLGQISAVDIDLEGNIVIFHRGSHKWNDLSFNNLNNHYQQIADGPIPIATVIAIDPKTRKLVYSWGANLFYLPHGLTFDTKGYVWLTDVALHQVFKFVAKGSDKPEMALGEAFVPGNDDKHFCKPTSVAIDSRSGDFYVADGYCNSRVIRFNSEGKLLNQWGQPESAAPTPSVNTFNIVHKVVLIEESNTVCVADREHGRIQCFKSPLGEFIFSISINEFSGRLFSISYSPFGGGILFAVNGGSYFNPEAPIKGFLFNLTTRELLTSFGDFKQPHDIVASKDAKSVYIVEIGPNCLWRFEKEVPIGSPILSQNSDGATGTKLSLPLKNSSNLNIARTFILKSQLIPAKIASLSSSPALLLVLVPLIISVIIIILIVRRRTSRLSSYSPLQEIKGWVTGYKATKNELNLGRILHDPKRSGFNQLAMDESDNEAELINGDIHSESEVEEFNVSSIRKI</sequence>
<keyword evidence="5" id="KW-0812">Transmembrane</keyword>
<dbReference type="PANTHER" id="PTHR10680">
    <property type="entry name" value="PEPTIDYL-GLYCINE ALPHA-AMIDATING MONOOXYGENASE"/>
    <property type="match status" value="1"/>
</dbReference>
<accession>T1KEL8</accession>
<dbReference type="EMBL" id="CAEY01000026">
    <property type="status" value="NOT_ANNOTATED_CDS"/>
    <property type="molecule type" value="Genomic_DNA"/>
</dbReference>
<reference evidence="7" key="1">
    <citation type="submission" date="2011-08" db="EMBL/GenBank/DDBJ databases">
        <authorList>
            <person name="Rombauts S."/>
        </authorList>
    </citation>
    <scope>NUCLEOTIDE SEQUENCE</scope>
    <source>
        <strain evidence="7">London</strain>
    </source>
</reference>
<keyword evidence="5" id="KW-0472">Membrane</keyword>
<dbReference type="OrthoDB" id="10018185at2759"/>
<evidence type="ECO:0000313" key="6">
    <source>
        <dbReference type="EnsemblMetazoa" id="tetur109g00040.1"/>
    </source>
</evidence>
<keyword evidence="2" id="KW-0677">Repeat</keyword>
<name>T1KEL8_TETUR</name>
<keyword evidence="1" id="KW-0732">Signal</keyword>
<keyword evidence="5" id="KW-1133">Transmembrane helix</keyword>
<proteinExistence type="predicted"/>
<gene>
    <name evidence="6" type="primary">107370625</name>
</gene>
<evidence type="ECO:0000256" key="3">
    <source>
        <dbReference type="ARBA" id="ARBA00023180"/>
    </source>
</evidence>
<dbReference type="Proteomes" id="UP000015104">
    <property type="component" value="Unassembled WGS sequence"/>
</dbReference>
<dbReference type="GO" id="GO:0005576">
    <property type="term" value="C:extracellular region"/>
    <property type="evidence" value="ECO:0007669"/>
    <property type="project" value="TreeGrafter"/>
</dbReference>
<evidence type="ECO:0000256" key="4">
    <source>
        <dbReference type="PROSITE-ProRule" id="PRU00504"/>
    </source>
</evidence>
<evidence type="ECO:0000256" key="1">
    <source>
        <dbReference type="ARBA" id="ARBA00022729"/>
    </source>
</evidence>